<dbReference type="InterPro" id="IPR036097">
    <property type="entry name" value="HisK_dim/P_sf"/>
</dbReference>
<evidence type="ECO:0000259" key="9">
    <source>
        <dbReference type="PROSITE" id="PS50113"/>
    </source>
</evidence>
<dbReference type="PANTHER" id="PTHR45339:SF1">
    <property type="entry name" value="HYBRID SIGNAL TRANSDUCTION HISTIDINE KINASE J"/>
    <property type="match status" value="1"/>
</dbReference>
<gene>
    <name evidence="10" type="ORF">GCM10008119_17350</name>
</gene>
<dbReference type="SUPFAM" id="SSF55874">
    <property type="entry name" value="ATPase domain of HSP90 chaperone/DNA topoisomerase II/histidine kinase"/>
    <property type="match status" value="1"/>
</dbReference>
<dbReference type="PROSITE" id="PS50109">
    <property type="entry name" value="HIS_KIN"/>
    <property type="match status" value="1"/>
</dbReference>
<evidence type="ECO:0000259" key="6">
    <source>
        <dbReference type="PROSITE" id="PS50109"/>
    </source>
</evidence>
<keyword evidence="11" id="KW-1185">Reference proteome</keyword>
<dbReference type="PROSITE" id="PS50110">
    <property type="entry name" value="RESPONSE_REGULATORY"/>
    <property type="match status" value="2"/>
</dbReference>
<dbReference type="InterPro" id="IPR003661">
    <property type="entry name" value="HisK_dim/P_dom"/>
</dbReference>
<dbReference type="InterPro" id="IPR001789">
    <property type="entry name" value="Sig_transdc_resp-reg_receiver"/>
</dbReference>
<dbReference type="SMART" id="SM00086">
    <property type="entry name" value="PAC"/>
    <property type="match status" value="3"/>
</dbReference>
<accession>A0ABQ2BG94</accession>
<dbReference type="NCBIfam" id="TIGR00229">
    <property type="entry name" value="sensory_box"/>
    <property type="match status" value="3"/>
</dbReference>
<feature type="domain" description="Response regulatory" evidence="7">
    <location>
        <begin position="1092"/>
        <end position="1210"/>
    </location>
</feature>
<dbReference type="SUPFAM" id="SSF52172">
    <property type="entry name" value="CheY-like"/>
    <property type="match status" value="2"/>
</dbReference>
<comment type="caution">
    <text evidence="10">The sequence shown here is derived from an EMBL/GenBank/DDBJ whole genome shotgun (WGS) entry which is preliminary data.</text>
</comment>
<dbReference type="Pfam" id="PF02518">
    <property type="entry name" value="HATPase_c"/>
    <property type="match status" value="1"/>
</dbReference>
<dbReference type="SUPFAM" id="SSF55785">
    <property type="entry name" value="PYP-like sensor domain (PAS domain)"/>
    <property type="match status" value="4"/>
</dbReference>
<name>A0ABQ2BG94_9SPHI</name>
<organism evidence="10 11">
    <name type="scientific">Pedobacter mendelii</name>
    <dbReference type="NCBI Taxonomy" id="1908240"/>
    <lineage>
        <taxon>Bacteria</taxon>
        <taxon>Pseudomonadati</taxon>
        <taxon>Bacteroidota</taxon>
        <taxon>Sphingobacteriia</taxon>
        <taxon>Sphingobacteriales</taxon>
        <taxon>Sphingobacteriaceae</taxon>
        <taxon>Pedobacter</taxon>
    </lineage>
</organism>
<dbReference type="CDD" id="cd17546">
    <property type="entry name" value="REC_hyHK_CKI1_RcsC-like"/>
    <property type="match status" value="2"/>
</dbReference>
<dbReference type="PANTHER" id="PTHR45339">
    <property type="entry name" value="HYBRID SIGNAL TRANSDUCTION HISTIDINE KINASE J"/>
    <property type="match status" value="1"/>
</dbReference>
<dbReference type="InterPro" id="IPR003594">
    <property type="entry name" value="HATPase_dom"/>
</dbReference>
<dbReference type="EC" id="2.7.13.3" evidence="2"/>
<evidence type="ECO:0000256" key="1">
    <source>
        <dbReference type="ARBA" id="ARBA00000085"/>
    </source>
</evidence>
<feature type="domain" description="Response regulatory" evidence="7">
    <location>
        <begin position="949"/>
        <end position="1069"/>
    </location>
</feature>
<feature type="domain" description="PAS" evidence="8">
    <location>
        <begin position="177"/>
        <end position="247"/>
    </location>
</feature>
<dbReference type="Gene3D" id="3.30.450.20">
    <property type="entry name" value="PAS domain"/>
    <property type="match status" value="4"/>
</dbReference>
<dbReference type="PRINTS" id="PR00344">
    <property type="entry name" value="BCTRLSENSOR"/>
</dbReference>
<keyword evidence="4" id="KW-0902">Two-component regulatory system</keyword>
<protein>
    <recommendedName>
        <fullName evidence="2">histidine kinase</fullName>
        <ecNumber evidence="2">2.7.13.3</ecNumber>
    </recommendedName>
</protein>
<evidence type="ECO:0000313" key="11">
    <source>
        <dbReference type="Proteomes" id="UP000645390"/>
    </source>
</evidence>
<evidence type="ECO:0000256" key="2">
    <source>
        <dbReference type="ARBA" id="ARBA00012438"/>
    </source>
</evidence>
<dbReference type="CDD" id="cd00082">
    <property type="entry name" value="HisKA"/>
    <property type="match status" value="1"/>
</dbReference>
<proteinExistence type="predicted"/>
<dbReference type="SUPFAM" id="SSF55781">
    <property type="entry name" value="GAF domain-like"/>
    <property type="match status" value="1"/>
</dbReference>
<feature type="domain" description="PAC" evidence="9">
    <location>
        <begin position="517"/>
        <end position="569"/>
    </location>
</feature>
<dbReference type="InterPro" id="IPR000700">
    <property type="entry name" value="PAS-assoc_C"/>
</dbReference>
<evidence type="ECO:0000256" key="5">
    <source>
        <dbReference type="PROSITE-ProRule" id="PRU00169"/>
    </source>
</evidence>
<dbReference type="InterPro" id="IPR035965">
    <property type="entry name" value="PAS-like_dom_sf"/>
</dbReference>
<dbReference type="CDD" id="cd16922">
    <property type="entry name" value="HATPase_EvgS-ArcB-TorS-like"/>
    <property type="match status" value="1"/>
</dbReference>
<dbReference type="InterPro" id="IPR001610">
    <property type="entry name" value="PAC"/>
</dbReference>
<dbReference type="InterPro" id="IPR011006">
    <property type="entry name" value="CheY-like_superfamily"/>
</dbReference>
<evidence type="ECO:0000259" key="7">
    <source>
        <dbReference type="PROSITE" id="PS50110"/>
    </source>
</evidence>
<dbReference type="EMBL" id="BMDJ01000004">
    <property type="protein sequence ID" value="GGI25376.1"/>
    <property type="molecule type" value="Genomic_DNA"/>
</dbReference>
<dbReference type="Proteomes" id="UP000645390">
    <property type="component" value="Unassembled WGS sequence"/>
</dbReference>
<dbReference type="PROSITE" id="PS50113">
    <property type="entry name" value="PAC"/>
    <property type="match status" value="1"/>
</dbReference>
<dbReference type="InterPro" id="IPR000014">
    <property type="entry name" value="PAS"/>
</dbReference>
<feature type="domain" description="Histidine kinase" evidence="6">
    <location>
        <begin position="712"/>
        <end position="933"/>
    </location>
</feature>
<dbReference type="InterPro" id="IPR004358">
    <property type="entry name" value="Sig_transdc_His_kin-like_C"/>
</dbReference>
<dbReference type="Gene3D" id="3.40.50.2300">
    <property type="match status" value="2"/>
</dbReference>
<dbReference type="CDD" id="cd00130">
    <property type="entry name" value="PAS"/>
    <property type="match status" value="2"/>
</dbReference>
<dbReference type="SUPFAM" id="SSF47384">
    <property type="entry name" value="Homodimeric domain of signal transducing histidine kinase"/>
    <property type="match status" value="1"/>
</dbReference>
<dbReference type="Pfam" id="PF00072">
    <property type="entry name" value="Response_reg"/>
    <property type="match status" value="2"/>
</dbReference>
<dbReference type="InterPro" id="IPR036890">
    <property type="entry name" value="HATPase_C_sf"/>
</dbReference>
<dbReference type="RefSeq" id="WP_188413179.1">
    <property type="nucleotide sequence ID" value="NZ_BMDJ01000004.1"/>
</dbReference>
<dbReference type="SMART" id="SM00448">
    <property type="entry name" value="REC"/>
    <property type="match status" value="2"/>
</dbReference>
<dbReference type="SMART" id="SM00388">
    <property type="entry name" value="HisKA"/>
    <property type="match status" value="1"/>
</dbReference>
<evidence type="ECO:0000259" key="8">
    <source>
        <dbReference type="PROSITE" id="PS50112"/>
    </source>
</evidence>
<sequence>MSIIYKKPDVSAVEMSGLSVLLALSKTITETQICEISISQQIDSEWENKYPEKKFNAYESSLIGMVHSTGQVFCCEDIQNDFTNAEGIINERKINFYAGFPLVDERGNIYGVLNLMDFQKKILASHQLQSMILLSEEISRLLSMHLKNLNNPDKNKLLKKGKEATLQFEQILDIIGENELLKFFFDHSNELICSHTTEGNLITVNNAAAENLGYSVEELLRLSLFDLVPQAGHTQLRQYLQSVITKGFASGQMLVVGKNKKIRVWKYRNIYIQNFSSSPYIIGNAFDITDQHLIEKDLKFTQQILEQTNKVARVGGWDFDIKLQKIYWTTMTKVIHEVDDSYIPNLTTGINFYKAGESRETITRSIENALKTGAGFDHELQIITALGNDIWVRALGNAEFEEGKCIRLFGTFQDIDSQKKSSIALAEAKKMLDNVLKSASEISIIATDLNGTITLFNSGAEIMLGYAAVEMIGKHNVDIVHDAQEMKKREQEISIEIGRKIEGFEVFTAMTKLNNSEKRDWTYIKKDGTRLTVSLVVTPVKDSSDFIVGYLGIANDITQSKIMETALESQRARLTAFVKHAPAAVAMLDNNMRYIAVSNQWIEDYRIGKREVLGLSHYEIFPNLGRNRLIRHQNVLNGAIEKKEEDIYIVPDSLEKKYISWEMRPWFNDQKIEGMMIFTRDITEMVKYREDLKLAKIQAEAASIAKSEFLANMSHEIRTPLNGVIGFTDLILKTKLNDTQHQYLSIASQSANSLLNIINDILDFSKIEAGKLELDNEKFDIYEIISQSSEIIDYQIKSKGLEMLINIPLDFPRFIWGDSNRLKQVLVNLLGNAVKFTKQGEIELKLELLSSSELLSEIRFSVRDTGIGIPDDKKIRIFKAFSQADNSTTRKYGGTGLGLNISNKLLKLMDSKLCLVSEADKGSTFYFDVTLKSERGITIQWENIGEVKKILVVDDNANNRTIIHQMLSSQGIKSIQAATGEAALDIIKADETIDVVLMDYQMPGLNGIETAENIRMVMAKNGNELPIILLHSSAEDSSIRKSCEKLDIRQRLSKPLKIEQLLSALSHLKIKDVEDEKNDSSLYSKTNNTKIDILVAEDDDFNMFLITTILHDIMPFANIIEAKNGFDAVNMAKEKMPSIVLMDIRMPVMDGYQATKEIRLLTNGGQLPIIAATAGNAKNEEEHCLSCGMNDYLTKPYKEEQILEVLEKWLALSFN</sequence>
<evidence type="ECO:0000256" key="3">
    <source>
        <dbReference type="ARBA" id="ARBA00022553"/>
    </source>
</evidence>
<feature type="domain" description="PAS" evidence="8">
    <location>
        <begin position="428"/>
        <end position="481"/>
    </location>
</feature>
<keyword evidence="3 5" id="KW-0597">Phosphoprotein</keyword>
<dbReference type="InterPro" id="IPR005467">
    <property type="entry name" value="His_kinase_dom"/>
</dbReference>
<feature type="modified residue" description="4-aspartylphosphate" evidence="5">
    <location>
        <position position="1143"/>
    </location>
</feature>
<reference evidence="11" key="1">
    <citation type="journal article" date="2019" name="Int. J. Syst. Evol. Microbiol.">
        <title>The Global Catalogue of Microorganisms (GCM) 10K type strain sequencing project: providing services to taxonomists for standard genome sequencing and annotation.</title>
        <authorList>
            <consortium name="The Broad Institute Genomics Platform"/>
            <consortium name="The Broad Institute Genome Sequencing Center for Infectious Disease"/>
            <person name="Wu L."/>
            <person name="Ma J."/>
        </authorList>
    </citation>
    <scope>NUCLEOTIDE SEQUENCE [LARGE SCALE GENOMIC DNA]</scope>
    <source>
        <strain evidence="11">CCM 8939</strain>
    </source>
</reference>
<feature type="modified residue" description="4-aspartylphosphate" evidence="5">
    <location>
        <position position="999"/>
    </location>
</feature>
<dbReference type="Gene3D" id="1.10.287.130">
    <property type="match status" value="1"/>
</dbReference>
<dbReference type="SMART" id="SM00387">
    <property type="entry name" value="HATPase_c"/>
    <property type="match status" value="1"/>
</dbReference>
<evidence type="ECO:0000256" key="4">
    <source>
        <dbReference type="ARBA" id="ARBA00023012"/>
    </source>
</evidence>
<dbReference type="Pfam" id="PF00512">
    <property type="entry name" value="HisKA"/>
    <property type="match status" value="1"/>
</dbReference>
<dbReference type="SMART" id="SM00091">
    <property type="entry name" value="PAS"/>
    <property type="match status" value="3"/>
</dbReference>
<dbReference type="Pfam" id="PF13426">
    <property type="entry name" value="PAS_9"/>
    <property type="match status" value="1"/>
</dbReference>
<dbReference type="Gene3D" id="3.30.565.10">
    <property type="entry name" value="Histidine kinase-like ATPase, C-terminal domain"/>
    <property type="match status" value="1"/>
</dbReference>
<comment type="catalytic activity">
    <reaction evidence="1">
        <text>ATP + protein L-histidine = ADP + protein N-phospho-L-histidine.</text>
        <dbReference type="EC" id="2.7.13.3"/>
    </reaction>
</comment>
<dbReference type="Pfam" id="PF08448">
    <property type="entry name" value="PAS_4"/>
    <property type="match status" value="2"/>
</dbReference>
<dbReference type="InterPro" id="IPR013656">
    <property type="entry name" value="PAS_4"/>
</dbReference>
<evidence type="ECO:0000313" key="10">
    <source>
        <dbReference type="EMBL" id="GGI25376.1"/>
    </source>
</evidence>
<dbReference type="PROSITE" id="PS50112">
    <property type="entry name" value="PAS"/>
    <property type="match status" value="2"/>
</dbReference>